<proteinExistence type="predicted"/>
<dbReference type="EMBL" id="MT144981">
    <property type="protein sequence ID" value="QJI02183.1"/>
    <property type="molecule type" value="Genomic_DNA"/>
</dbReference>
<protein>
    <submittedName>
        <fullName evidence="1">Uncharacterized protein</fullName>
    </submittedName>
</protein>
<dbReference type="AlphaFoldDB" id="A0A6H1ZNB7"/>
<organism evidence="1">
    <name type="scientific">viral metagenome</name>
    <dbReference type="NCBI Taxonomy" id="1070528"/>
    <lineage>
        <taxon>unclassified sequences</taxon>
        <taxon>metagenomes</taxon>
        <taxon>organismal metagenomes</taxon>
    </lineage>
</organism>
<sequence length="127" mass="14505">MEVTKDYARLVYDALMLCWEIWDEMAQHPEWKGSNGKGKTGAFLRTDITCAACDFAYKRVEYGRVEYGKDLLDCGHCIMIELWPEGCTNLPSPYYSYLEDKGTTSDARIIADFAKEKAGRIAKKWGL</sequence>
<name>A0A6H1ZNB7_9ZZZZ</name>
<evidence type="ECO:0000313" key="1">
    <source>
        <dbReference type="EMBL" id="QJA49054.1"/>
    </source>
</evidence>
<gene>
    <name evidence="1" type="ORF">TM448A01221_0019</name>
    <name evidence="2" type="ORF">TM448B02997_0003</name>
</gene>
<evidence type="ECO:0000313" key="2">
    <source>
        <dbReference type="EMBL" id="QJI02183.1"/>
    </source>
</evidence>
<accession>A0A6H1ZNB7</accession>
<reference evidence="1" key="1">
    <citation type="submission" date="2020-03" db="EMBL/GenBank/DDBJ databases">
        <title>The deep terrestrial virosphere.</title>
        <authorList>
            <person name="Holmfeldt K."/>
            <person name="Nilsson E."/>
            <person name="Simone D."/>
            <person name="Lopez-Fernandez M."/>
            <person name="Wu X."/>
            <person name="de Brujin I."/>
            <person name="Lundin D."/>
            <person name="Andersson A."/>
            <person name="Bertilsson S."/>
            <person name="Dopson M."/>
        </authorList>
    </citation>
    <scope>NUCLEOTIDE SEQUENCE</scope>
    <source>
        <strain evidence="1">TM448A01221</strain>
        <strain evidence="2">TM448B02997</strain>
    </source>
</reference>
<dbReference type="EMBL" id="MT144115">
    <property type="protein sequence ID" value="QJA49054.1"/>
    <property type="molecule type" value="Genomic_DNA"/>
</dbReference>